<dbReference type="OrthoDB" id="9796770at2"/>
<dbReference type="RefSeq" id="WP_090689997.1">
    <property type="nucleotide sequence ID" value="NZ_FNCJ01000016.1"/>
</dbReference>
<evidence type="ECO:0000313" key="3">
    <source>
        <dbReference type="Proteomes" id="UP000199706"/>
    </source>
</evidence>
<proteinExistence type="predicted"/>
<organism evidence="2 3">
    <name type="scientific">Paraburkholderia phenazinium</name>
    <dbReference type="NCBI Taxonomy" id="60549"/>
    <lineage>
        <taxon>Bacteria</taxon>
        <taxon>Pseudomonadati</taxon>
        <taxon>Pseudomonadota</taxon>
        <taxon>Betaproteobacteria</taxon>
        <taxon>Burkholderiales</taxon>
        <taxon>Burkholderiaceae</taxon>
        <taxon>Paraburkholderia</taxon>
    </lineage>
</organism>
<dbReference type="InterPro" id="IPR029058">
    <property type="entry name" value="AB_hydrolase_fold"/>
</dbReference>
<name>A0A1G8HFB8_9BURK</name>
<accession>A0A1G8HFB8</accession>
<dbReference type="Gene3D" id="3.40.50.1820">
    <property type="entry name" value="alpha/beta hydrolase"/>
    <property type="match status" value="1"/>
</dbReference>
<feature type="domain" description="Serine aminopeptidase S33" evidence="1">
    <location>
        <begin position="40"/>
        <end position="207"/>
    </location>
</feature>
<dbReference type="Proteomes" id="UP000199706">
    <property type="component" value="Unassembled WGS sequence"/>
</dbReference>
<dbReference type="InterPro" id="IPR022742">
    <property type="entry name" value="Hydrolase_4"/>
</dbReference>
<sequence length="241" mass="26611">MKTEPTLVMIPCFAGAPWQLNQLTHLQSRPMRTLRLPDDVRELETLADFIADQVKDLESYVLVGDSYGAVSSIAVATRQPKGLKGLVLSGGFARSPITSPLLKTLAALVAFFPGPFYRQATLRAHAAQLASSFDKEGEIPWSTGKSRAFFIKETPHKAYVNRLRSIEKADYTALLKKIDVPTLILTPEEDKLIGKEAAGILLKGISGSQEVIMPRTGHMFRFSHPGAYSLEIRKFLERASL</sequence>
<evidence type="ECO:0000313" key="2">
    <source>
        <dbReference type="EMBL" id="SDI05322.1"/>
    </source>
</evidence>
<dbReference type="SUPFAM" id="SSF53474">
    <property type="entry name" value="alpha/beta-Hydrolases"/>
    <property type="match status" value="1"/>
</dbReference>
<dbReference type="EMBL" id="FNCJ01000016">
    <property type="protein sequence ID" value="SDI05322.1"/>
    <property type="molecule type" value="Genomic_DNA"/>
</dbReference>
<dbReference type="Pfam" id="PF12146">
    <property type="entry name" value="Hydrolase_4"/>
    <property type="match status" value="1"/>
</dbReference>
<protein>
    <submittedName>
        <fullName evidence="2">Pimeloyl-ACP methyl ester carboxylesterase</fullName>
    </submittedName>
</protein>
<gene>
    <name evidence="2" type="ORF">SAMN05216466_116127</name>
</gene>
<dbReference type="AlphaFoldDB" id="A0A1G8HFB8"/>
<evidence type="ECO:0000259" key="1">
    <source>
        <dbReference type="Pfam" id="PF12146"/>
    </source>
</evidence>
<reference evidence="2 3" key="1">
    <citation type="submission" date="2016-10" db="EMBL/GenBank/DDBJ databases">
        <authorList>
            <person name="de Groot N.N."/>
        </authorList>
    </citation>
    <scope>NUCLEOTIDE SEQUENCE [LARGE SCALE GENOMIC DNA]</scope>
    <source>
        <strain evidence="2 3">LMG 2247</strain>
    </source>
</reference>